<dbReference type="EMBL" id="JAUFPX010000002">
    <property type="protein sequence ID" value="MDN3590180.1"/>
    <property type="molecule type" value="Genomic_DNA"/>
</dbReference>
<dbReference type="Proteomes" id="UP001224644">
    <property type="component" value="Unassembled WGS sequence"/>
</dbReference>
<evidence type="ECO:0008006" key="3">
    <source>
        <dbReference type="Google" id="ProtNLM"/>
    </source>
</evidence>
<keyword evidence="2" id="KW-1185">Reference proteome</keyword>
<organism evidence="1 2">
    <name type="scientific">Methylobacterium adhaesivum</name>
    <dbReference type="NCBI Taxonomy" id="333297"/>
    <lineage>
        <taxon>Bacteria</taxon>
        <taxon>Pseudomonadati</taxon>
        <taxon>Pseudomonadota</taxon>
        <taxon>Alphaproteobacteria</taxon>
        <taxon>Hyphomicrobiales</taxon>
        <taxon>Methylobacteriaceae</taxon>
        <taxon>Methylobacterium</taxon>
    </lineage>
</organism>
<evidence type="ECO:0000313" key="2">
    <source>
        <dbReference type="Proteomes" id="UP001224644"/>
    </source>
</evidence>
<dbReference type="PROSITE" id="PS51257">
    <property type="entry name" value="PROKAR_LIPOPROTEIN"/>
    <property type="match status" value="1"/>
</dbReference>
<comment type="caution">
    <text evidence="1">The sequence shown here is derived from an EMBL/GenBank/DDBJ whole genome shotgun (WGS) entry which is preliminary data.</text>
</comment>
<proteinExistence type="predicted"/>
<evidence type="ECO:0000313" key="1">
    <source>
        <dbReference type="EMBL" id="MDN3590180.1"/>
    </source>
</evidence>
<name>A0ABT8BF57_9HYPH</name>
<reference evidence="2" key="1">
    <citation type="journal article" date="2019" name="Int. J. Syst. Evol. Microbiol.">
        <title>The Global Catalogue of Microorganisms (GCM) 10K type strain sequencing project: providing services to taxonomists for standard genome sequencing and annotation.</title>
        <authorList>
            <consortium name="The Broad Institute Genomics Platform"/>
            <consortium name="The Broad Institute Genome Sequencing Center for Infectious Disease"/>
            <person name="Wu L."/>
            <person name="Ma J."/>
        </authorList>
    </citation>
    <scope>NUCLEOTIDE SEQUENCE [LARGE SCALE GENOMIC DNA]</scope>
    <source>
        <strain evidence="2">CECT 7069</strain>
    </source>
</reference>
<accession>A0ABT8BF57</accession>
<dbReference type="RefSeq" id="WP_238221529.1">
    <property type="nucleotide sequence ID" value="NZ_BPQD01000001.1"/>
</dbReference>
<gene>
    <name evidence="1" type="ORF">QWZ12_06070</name>
</gene>
<protein>
    <recommendedName>
        <fullName evidence="3">Copper resistance protein NlpE</fullName>
    </recommendedName>
</protein>
<sequence>MLRTIIIPAVALLALVGCDEQKSSQAQTTTTAATEPKVADPVATARPEVVAAAPATSPEANARATASRTGSLDAYSGRTFTAGPVSLRLNADNTFRMDETDGSRKVEGQWQFASQSNLLVLSDPKGDAGTAQFPMRCHFQESGDAFRLGETAGSCARFKDMTFKPAAG</sequence>